<dbReference type="Proteomes" id="UP000000600">
    <property type="component" value="Unassembled WGS sequence"/>
</dbReference>
<accession>A0BZI1</accession>
<keyword evidence="13" id="KW-1185">Reference proteome</keyword>
<gene>
    <name evidence="12" type="ORF">GSPATT00033801001</name>
</gene>
<evidence type="ECO:0000256" key="5">
    <source>
        <dbReference type="ARBA" id="ARBA00022840"/>
    </source>
</evidence>
<dbReference type="STRING" id="5888.A0BZI1"/>
<dbReference type="GO" id="GO:0007052">
    <property type="term" value="P:mitotic spindle organization"/>
    <property type="evidence" value="ECO:0000318"/>
    <property type="project" value="GO_Central"/>
</dbReference>
<keyword evidence="1 9" id="KW-0723">Serine/threonine-protein kinase</keyword>
<dbReference type="SUPFAM" id="SSF56112">
    <property type="entry name" value="Protein kinase-like (PK-like)"/>
    <property type="match status" value="1"/>
</dbReference>
<dbReference type="RefSeq" id="XP_001431346.1">
    <property type="nucleotide sequence ID" value="XM_001431309.1"/>
</dbReference>
<keyword evidence="3 7" id="KW-0547">Nucleotide-binding</keyword>
<dbReference type="InterPro" id="IPR011009">
    <property type="entry name" value="Kinase-like_dom_sf"/>
</dbReference>
<reference evidence="12 13" key="1">
    <citation type="journal article" date="2006" name="Nature">
        <title>Global trends of whole-genome duplications revealed by the ciliate Paramecium tetraurelia.</title>
        <authorList>
            <consortium name="Genoscope"/>
            <person name="Aury J.-M."/>
            <person name="Jaillon O."/>
            <person name="Duret L."/>
            <person name="Noel B."/>
            <person name="Jubin C."/>
            <person name="Porcel B.M."/>
            <person name="Segurens B."/>
            <person name="Daubin V."/>
            <person name="Anthouard V."/>
            <person name="Aiach N."/>
            <person name="Arnaiz O."/>
            <person name="Billaut A."/>
            <person name="Beisson J."/>
            <person name="Blanc I."/>
            <person name="Bouhouche K."/>
            <person name="Camara F."/>
            <person name="Duharcourt S."/>
            <person name="Guigo R."/>
            <person name="Gogendeau D."/>
            <person name="Katinka M."/>
            <person name="Keller A.-M."/>
            <person name="Kissmehl R."/>
            <person name="Klotz C."/>
            <person name="Koll F."/>
            <person name="Le Moue A."/>
            <person name="Lepere C."/>
            <person name="Malinsky S."/>
            <person name="Nowacki M."/>
            <person name="Nowak J.K."/>
            <person name="Plattner H."/>
            <person name="Poulain J."/>
            <person name="Ruiz F."/>
            <person name="Serrano V."/>
            <person name="Zagulski M."/>
            <person name="Dessen P."/>
            <person name="Betermier M."/>
            <person name="Weissenbach J."/>
            <person name="Scarpelli C."/>
            <person name="Schachter V."/>
            <person name="Sperling L."/>
            <person name="Meyer E."/>
            <person name="Cohen J."/>
            <person name="Wincker P."/>
        </authorList>
    </citation>
    <scope>NUCLEOTIDE SEQUENCE [LARGE SCALE GENOMIC DNA]</scope>
    <source>
        <strain evidence="12 13">Stock d4-2</strain>
    </source>
</reference>
<comment type="similarity">
    <text evidence="9">Belongs to the protein kinase superfamily. Ser/Thr protein kinase family. Aurora subfamily.</text>
</comment>
<dbReference type="EMBL" id="CT868029">
    <property type="protein sequence ID" value="CAK63948.1"/>
    <property type="molecule type" value="Genomic_DNA"/>
</dbReference>
<evidence type="ECO:0000256" key="8">
    <source>
        <dbReference type="PIRSR" id="PIRSR630616-3"/>
    </source>
</evidence>
<keyword evidence="2 9" id="KW-0808">Transferase</keyword>
<dbReference type="GO" id="GO:0005634">
    <property type="term" value="C:nucleus"/>
    <property type="evidence" value="ECO:0000318"/>
    <property type="project" value="GO_Central"/>
</dbReference>
<evidence type="ECO:0000256" key="2">
    <source>
        <dbReference type="ARBA" id="ARBA00022679"/>
    </source>
</evidence>
<dbReference type="CDD" id="cd14007">
    <property type="entry name" value="STKc_Aurora"/>
    <property type="match status" value="1"/>
</dbReference>
<feature type="compositionally biased region" description="Low complexity" evidence="10">
    <location>
        <begin position="37"/>
        <end position="52"/>
    </location>
</feature>
<dbReference type="InterPro" id="IPR008271">
    <property type="entry name" value="Ser/Thr_kinase_AS"/>
</dbReference>
<evidence type="ECO:0000256" key="4">
    <source>
        <dbReference type="ARBA" id="ARBA00022777"/>
    </source>
</evidence>
<dbReference type="EC" id="2.7.11.1" evidence="9"/>
<dbReference type="FunFam" id="1.10.510.10:FF:000673">
    <property type="entry name" value="CAMK family protein kinase"/>
    <property type="match status" value="1"/>
</dbReference>
<evidence type="ECO:0000313" key="12">
    <source>
        <dbReference type="EMBL" id="CAK63948.1"/>
    </source>
</evidence>
<feature type="binding site" evidence="7">
    <location>
        <begin position="148"/>
        <end position="150"/>
    </location>
    <ligand>
        <name>ATP</name>
        <dbReference type="ChEBI" id="CHEBI:30616"/>
    </ligand>
</feature>
<keyword evidence="5 7" id="KW-0067">ATP-binding</keyword>
<dbReference type="GO" id="GO:0005876">
    <property type="term" value="C:spindle microtubule"/>
    <property type="evidence" value="ECO:0000318"/>
    <property type="project" value="GO_Central"/>
</dbReference>
<dbReference type="GeneID" id="5017130"/>
<dbReference type="GO" id="GO:0032465">
    <property type="term" value="P:regulation of cytokinesis"/>
    <property type="evidence" value="ECO:0000318"/>
    <property type="project" value="GO_Central"/>
</dbReference>
<protein>
    <recommendedName>
        <fullName evidence="9">Aurora kinase</fullName>
        <ecNumber evidence="9">2.7.11.1</ecNumber>
    </recommendedName>
</protein>
<evidence type="ECO:0000256" key="7">
    <source>
        <dbReference type="PIRSR" id="PIRSR630616-2"/>
    </source>
</evidence>
<proteinExistence type="inferred from homology"/>
<dbReference type="AlphaFoldDB" id="A0BZI1"/>
<dbReference type="PROSITE" id="PS50011">
    <property type="entry name" value="PROTEIN_KINASE_DOM"/>
    <property type="match status" value="1"/>
</dbReference>
<feature type="active site" description="Proton acceptor" evidence="6">
    <location>
        <position position="193"/>
    </location>
</feature>
<dbReference type="OMA" id="NKEWEDM"/>
<dbReference type="GO" id="GO:0005524">
    <property type="term" value="F:ATP binding"/>
    <property type="evidence" value="ECO:0007669"/>
    <property type="project" value="UniProtKB-UniRule"/>
</dbReference>
<dbReference type="GO" id="GO:0032133">
    <property type="term" value="C:chromosome passenger complex"/>
    <property type="evidence" value="ECO:0000318"/>
    <property type="project" value="GO_Central"/>
</dbReference>
<keyword evidence="4 9" id="KW-0418">Kinase</keyword>
<evidence type="ECO:0000256" key="3">
    <source>
        <dbReference type="ARBA" id="ARBA00022741"/>
    </source>
</evidence>
<evidence type="ECO:0000256" key="9">
    <source>
        <dbReference type="RuleBase" id="RU367134"/>
    </source>
</evidence>
<dbReference type="Pfam" id="PF00069">
    <property type="entry name" value="Pkinase"/>
    <property type="match status" value="1"/>
</dbReference>
<feature type="domain" description="Protein kinase" evidence="11">
    <location>
        <begin position="70"/>
        <end position="320"/>
    </location>
</feature>
<dbReference type="OrthoDB" id="40902at2759"/>
<dbReference type="SMART" id="SM00220">
    <property type="entry name" value="S_TKc"/>
    <property type="match status" value="1"/>
</dbReference>
<dbReference type="InParanoid" id="A0BZI1"/>
<feature type="region of interest" description="Disordered" evidence="10">
    <location>
        <begin position="27"/>
        <end position="52"/>
    </location>
</feature>
<evidence type="ECO:0000256" key="10">
    <source>
        <dbReference type="SAM" id="MobiDB-lite"/>
    </source>
</evidence>
<dbReference type="Gene3D" id="1.10.510.10">
    <property type="entry name" value="Transferase(Phosphotransferase) domain 1"/>
    <property type="match status" value="1"/>
</dbReference>
<evidence type="ECO:0000313" key="13">
    <source>
        <dbReference type="Proteomes" id="UP000000600"/>
    </source>
</evidence>
<dbReference type="PROSITE" id="PS00108">
    <property type="entry name" value="PROTEIN_KINASE_ST"/>
    <property type="match status" value="1"/>
</dbReference>
<feature type="binding site" evidence="7">
    <location>
        <begin position="197"/>
        <end position="198"/>
    </location>
    <ligand>
        <name>ATP</name>
        <dbReference type="ChEBI" id="CHEBI:30616"/>
    </ligand>
</feature>
<name>A0BZI1_PARTE</name>
<comment type="catalytic activity">
    <reaction evidence="9">
        <text>L-seryl-[protein] + ATP = O-phospho-L-seryl-[protein] + ADP + H(+)</text>
        <dbReference type="Rhea" id="RHEA:17989"/>
        <dbReference type="Rhea" id="RHEA-COMP:9863"/>
        <dbReference type="Rhea" id="RHEA-COMP:11604"/>
        <dbReference type="ChEBI" id="CHEBI:15378"/>
        <dbReference type="ChEBI" id="CHEBI:29999"/>
        <dbReference type="ChEBI" id="CHEBI:30616"/>
        <dbReference type="ChEBI" id="CHEBI:83421"/>
        <dbReference type="ChEBI" id="CHEBI:456216"/>
        <dbReference type="EC" id="2.7.11.1"/>
    </reaction>
</comment>
<dbReference type="FunFam" id="3.30.200.20:FF:000042">
    <property type="entry name" value="Aurora kinase A"/>
    <property type="match status" value="1"/>
</dbReference>
<evidence type="ECO:0000259" key="11">
    <source>
        <dbReference type="PROSITE" id="PS50011"/>
    </source>
</evidence>
<dbReference type="GO" id="GO:0051233">
    <property type="term" value="C:spindle midzone"/>
    <property type="evidence" value="ECO:0000318"/>
    <property type="project" value="GO_Central"/>
</dbReference>
<dbReference type="eggNOG" id="KOG0580">
    <property type="taxonomic scope" value="Eukaryota"/>
</dbReference>
<dbReference type="KEGG" id="ptm:GSPATT00033801001"/>
<dbReference type="InterPro" id="IPR000719">
    <property type="entry name" value="Prot_kinase_dom"/>
</dbReference>
<comment type="catalytic activity">
    <reaction evidence="9">
        <text>L-threonyl-[protein] + ATP = O-phospho-L-threonyl-[protein] + ADP + H(+)</text>
        <dbReference type="Rhea" id="RHEA:46608"/>
        <dbReference type="Rhea" id="RHEA-COMP:11060"/>
        <dbReference type="Rhea" id="RHEA-COMP:11605"/>
        <dbReference type="ChEBI" id="CHEBI:15378"/>
        <dbReference type="ChEBI" id="CHEBI:30013"/>
        <dbReference type="ChEBI" id="CHEBI:30616"/>
        <dbReference type="ChEBI" id="CHEBI:61977"/>
        <dbReference type="ChEBI" id="CHEBI:456216"/>
        <dbReference type="EC" id="2.7.11.1"/>
    </reaction>
</comment>
<feature type="cross-link" description="Glycyl lysine isopeptide (Lys-Gly) (interchain with G-Cter in SUMO2)" evidence="8">
    <location>
        <position position="195"/>
    </location>
</feature>
<feature type="binding site" evidence="7">
    <location>
        <position position="211"/>
    </location>
    <ligand>
        <name>ATP</name>
        <dbReference type="ChEBI" id="CHEBI:30616"/>
    </ligand>
</feature>
<dbReference type="PANTHER" id="PTHR24350">
    <property type="entry name" value="SERINE/THREONINE-PROTEIN KINASE IAL-RELATED"/>
    <property type="match status" value="1"/>
</dbReference>
<dbReference type="HOGENOM" id="CLU_000288_63_4_1"/>
<sequence length="407" mass="47141">MNSNKTYSETTCDCKSLRLNVSANKHETNWQPRKIKISSNRPASSSKASSSTIRKKSQMYMCFRDISDFQAMQQTLGQGSFGWVTLVKEISTGKLLAMKAMKKAELFKYCTVDNLKREIKIQRKLNHPNIIKLDSYFEDKTNVYLVLEYAEGGSLFKQIKKQRHLSEDEASHYLYQTCLGIDYLHKQKIIHRDIKPENLLLDNKGNIKICDFGWSTEMGNLKKAFCGTIEYMAPEMIKSQSTNYKLDIWCLGVLLYEMVQGKPPFTGRNDQEKCQAILSGSPLKYDEYVSEDCKSLISMILQQNPFNRPSIQGILSHRWMLSKIKQHPPLNENLTYRSVSLLIDEQNQSPLQTSLTVLSERKTTNKEWEDMKQRSQHFVFQQPQQVSEQPQQTLFKRILISLGCINR</sequence>
<evidence type="ECO:0000256" key="6">
    <source>
        <dbReference type="PIRSR" id="PIRSR630616-1"/>
    </source>
</evidence>
<dbReference type="GO" id="GO:0004674">
    <property type="term" value="F:protein serine/threonine kinase activity"/>
    <property type="evidence" value="ECO:0007669"/>
    <property type="project" value="UniProtKB-KW"/>
</dbReference>
<evidence type="ECO:0000256" key="1">
    <source>
        <dbReference type="ARBA" id="ARBA00022527"/>
    </source>
</evidence>
<feature type="binding site" evidence="7">
    <location>
        <position position="99"/>
    </location>
    <ligand>
        <name>ATP</name>
        <dbReference type="ChEBI" id="CHEBI:30616"/>
    </ligand>
</feature>
<dbReference type="InterPro" id="IPR030616">
    <property type="entry name" value="Aur-like"/>
</dbReference>
<organism evidence="12 13">
    <name type="scientific">Paramecium tetraurelia</name>
    <dbReference type="NCBI Taxonomy" id="5888"/>
    <lineage>
        <taxon>Eukaryota</taxon>
        <taxon>Sar</taxon>
        <taxon>Alveolata</taxon>
        <taxon>Ciliophora</taxon>
        <taxon>Intramacronucleata</taxon>
        <taxon>Oligohymenophorea</taxon>
        <taxon>Peniculida</taxon>
        <taxon>Parameciidae</taxon>
        <taxon>Paramecium</taxon>
    </lineage>
</organism>